<proteinExistence type="predicted"/>
<gene>
    <name evidence="2" type="ORF">FRE64_01085</name>
</gene>
<evidence type="ECO:0000313" key="2">
    <source>
        <dbReference type="EMBL" id="QDZ38658.1"/>
    </source>
</evidence>
<feature type="region of interest" description="Disordered" evidence="1">
    <location>
        <begin position="663"/>
        <end position="682"/>
    </location>
</feature>
<accession>A0A5B8NI61</accession>
<evidence type="ECO:0008006" key="4">
    <source>
        <dbReference type="Google" id="ProtNLM"/>
    </source>
</evidence>
<dbReference type="OrthoDB" id="443173at2"/>
<name>A0A5B8NI61_9CHRO</name>
<evidence type="ECO:0000313" key="3">
    <source>
        <dbReference type="Proteomes" id="UP000318453"/>
    </source>
</evidence>
<protein>
    <recommendedName>
        <fullName evidence="4">Calcium-binding protein</fullName>
    </recommendedName>
</protein>
<reference evidence="2" key="1">
    <citation type="submission" date="2019-08" db="EMBL/GenBank/DDBJ databases">
        <title>Carotenoids and Carotenoid Binding Proteins in the Halophilic Cyanobacterium Euhalothece sp. ZM00.</title>
        <authorList>
            <person name="Cho S.M."/>
            <person name="Song J.Y."/>
            <person name="Park Y.-I."/>
        </authorList>
    </citation>
    <scope>NUCLEOTIDE SEQUENCE [LARGE SCALE GENOMIC DNA]</scope>
    <source>
        <strain evidence="2">Z-M001</strain>
    </source>
</reference>
<dbReference type="Proteomes" id="UP000318453">
    <property type="component" value="Chromosome"/>
</dbReference>
<organism evidence="2 3">
    <name type="scientific">Euhalothece natronophila Z-M001</name>
    <dbReference type="NCBI Taxonomy" id="522448"/>
    <lineage>
        <taxon>Bacteria</taxon>
        <taxon>Bacillati</taxon>
        <taxon>Cyanobacteriota</taxon>
        <taxon>Cyanophyceae</taxon>
        <taxon>Oscillatoriophycideae</taxon>
        <taxon>Chroococcales</taxon>
        <taxon>Halothecacae</taxon>
        <taxon>Halothece cluster</taxon>
        <taxon>Euhalothece</taxon>
    </lineage>
</organism>
<dbReference type="KEGG" id="enn:FRE64_01085"/>
<evidence type="ECO:0000256" key="1">
    <source>
        <dbReference type="SAM" id="MobiDB-lite"/>
    </source>
</evidence>
<dbReference type="RefSeq" id="WP_146294269.1">
    <property type="nucleotide sequence ID" value="NZ_CP042326.1"/>
</dbReference>
<sequence>MVLTREQAQRFFDEDYYLNNNEDVRDAVNDGVVASGLTHFLQNGVAEGRAPNSLLNDFAPEDYLDAYPDVADAIDDGFIDSALEHFLAFGAAEGRLAGTGFDFFSSSSYLSANPDVANAVNEGVFNSALEHWINFGFAENRPGVEEGVGGDFMLTRGSDNLTGTSGDDVFVAPLEQDGGTVFNTFESGDVLDGRGGNNILEADLTDTAGAPSISSITDNIQEIYIRSQFQNTDAADNLLFEALQDSFDIDIETELGANGSFPVISDIDFSFIGGLQFLEADDLFSQGTNIDAENNSGVEQWWSENSRADLLIEDIRERSDDVTFGMRDTDPGVSYAAFFDPASLAADATDSSLTLTLEDVENPDSLENFPVNGLTFLLDGEEFEIRVPREDEDGNPINSSYDDFVAALNEELEATEGLENVQASLNPDNTITLTDGEGRTFEEDSFLFIDDQVPSRGTLTFNQEVGAPIEGDIATNIVLDGAGRTEEGGVMVVGSMGARGGIQEFDVEVGNTSWLQALSSTNNTLETVNVESNGSGALYLGLGERDGDDDITGDVGFSVPETVDDRLAQSGLVDVQTFNAAGFENELKLGAQLTAESIDKYLADAEEPVTFEYLLGDGGSNLNLGISPTLSLDPDFELEIVGGAQDDRINLSDATVKENISIDGGDGENTLEVNTDTDPNTVPGSNFNEVENIQRFVIAGNNFDPGPQTNQTSQNIEEGNLSGLEEIIIATEAFFDTTGDGNPNTFLPADTTVSQFEADTDIIISGKNQTIGSGNSNDDQDFGTIAIEDAPESELELILDNTARVNGELFVAELDLEEDDNVETLELVSDGRRDTENSVLNAVLPNVTTLELVGSQDFNIHVSSMAENDEPLEIDGSELGEEDDEGDFQPATLTLALNAELLTEGNDDTLTGGEGEDDSLILYGNPEDDVNPDVSDFESVQFGLRLDRDEDLAEETPFQGADQAEFSGTYDASGFGAFYDIQNLDGDLRLEGLPDGVTVRIYAPDADVFTDVTNIELIADGENDNIDITFVDDTGINRGNNPEGTGWGNLEEPDGSGGFQPILDDNNQPVQNNILTIQDYSDIEIELDSGGSPYQYLFQLELLDGEGEARFDNTTPNNDFDADEFLPDVLTITGGDSGLNGGDRLILANAADRSADQESTLDPALNTIDISGFGGNFASGFNTADADGDDTTIIGNEYNLFFELPGGDDFNTRFVFEEDAASESTIWVINNFRAIDDGDVTVDDVTELDLTAFGINNTFTGIDVTPFGDRTLSDTDSDFDPNALNDPDDIDTSDFDAAFPELIEQLGFDDLADFITDGANDGVVIDSTEGLDFQIVLPGVDEGDLGTDNIV</sequence>
<dbReference type="EMBL" id="CP042326">
    <property type="protein sequence ID" value="QDZ38658.1"/>
    <property type="molecule type" value="Genomic_DNA"/>
</dbReference>
<feature type="compositionally biased region" description="Polar residues" evidence="1">
    <location>
        <begin position="671"/>
        <end position="682"/>
    </location>
</feature>
<keyword evidence="3" id="KW-1185">Reference proteome</keyword>